<accession>A0A8W8HTG1</accession>
<reference evidence="2" key="1">
    <citation type="submission" date="2022-08" db="UniProtKB">
        <authorList>
            <consortium name="EnsemblMetazoa"/>
        </authorList>
    </citation>
    <scope>IDENTIFICATION</scope>
    <source>
        <strain evidence="2">05x7-T-G4-1.051#20</strain>
    </source>
</reference>
<proteinExistence type="predicted"/>
<evidence type="ECO:0000313" key="2">
    <source>
        <dbReference type="EnsemblMetazoa" id="G10954.7:cds"/>
    </source>
</evidence>
<dbReference type="InterPro" id="IPR011893">
    <property type="entry name" value="Selenoprotein_Rdx-typ"/>
</dbReference>
<organism evidence="2 3">
    <name type="scientific">Magallana gigas</name>
    <name type="common">Pacific oyster</name>
    <name type="synonym">Crassostrea gigas</name>
    <dbReference type="NCBI Taxonomy" id="29159"/>
    <lineage>
        <taxon>Eukaryota</taxon>
        <taxon>Metazoa</taxon>
        <taxon>Spiralia</taxon>
        <taxon>Lophotrochozoa</taxon>
        <taxon>Mollusca</taxon>
        <taxon>Bivalvia</taxon>
        <taxon>Autobranchia</taxon>
        <taxon>Pteriomorphia</taxon>
        <taxon>Ostreida</taxon>
        <taxon>Ostreoidea</taxon>
        <taxon>Ostreidae</taxon>
        <taxon>Magallana</taxon>
    </lineage>
</organism>
<dbReference type="Pfam" id="PF10262">
    <property type="entry name" value="Rdx"/>
    <property type="match status" value="1"/>
</dbReference>
<dbReference type="EnsemblMetazoa" id="G10954.7">
    <property type="protein sequence ID" value="G10954.7:cds"/>
    <property type="gene ID" value="G10954"/>
</dbReference>
<dbReference type="NCBIfam" id="TIGR02174">
    <property type="entry name" value="CXXU_selWTH"/>
    <property type="match status" value="1"/>
</dbReference>
<keyword evidence="3" id="KW-1185">Reference proteome</keyword>
<sequence>MNVGYAPKFRKIKAELEKEFPNELEITGEGTPGTTGWLEVQVVGGELLHSKKNGDGYAEVVMKECWRNNEESIMKGQNKNDKTCQVVTWNHSGGTIVSASLTIVISEISDHSNSVTLIELKR</sequence>
<evidence type="ECO:0000313" key="3">
    <source>
        <dbReference type="Proteomes" id="UP000005408"/>
    </source>
</evidence>
<protein>
    <submittedName>
        <fullName evidence="2">Uncharacterized protein</fullName>
    </submittedName>
</protein>
<evidence type="ECO:0000256" key="1">
    <source>
        <dbReference type="ARBA" id="ARBA00023284"/>
    </source>
</evidence>
<name>A0A8W8HTG1_MAGGI</name>
<dbReference type="SUPFAM" id="SSF52833">
    <property type="entry name" value="Thioredoxin-like"/>
    <property type="match status" value="1"/>
</dbReference>
<dbReference type="Proteomes" id="UP000005408">
    <property type="component" value="Unassembled WGS sequence"/>
</dbReference>
<keyword evidence="1" id="KW-0676">Redox-active center</keyword>
<dbReference type="InterPro" id="IPR036249">
    <property type="entry name" value="Thioredoxin-like_sf"/>
</dbReference>
<dbReference type="Gene3D" id="3.40.30.10">
    <property type="entry name" value="Glutaredoxin"/>
    <property type="match status" value="1"/>
</dbReference>
<dbReference type="AlphaFoldDB" id="A0A8W8HTG1"/>